<evidence type="ECO:0000256" key="2">
    <source>
        <dbReference type="ARBA" id="ARBA00011738"/>
    </source>
</evidence>
<evidence type="ECO:0000256" key="3">
    <source>
        <dbReference type="ARBA" id="ARBA00012995"/>
    </source>
</evidence>
<dbReference type="OrthoDB" id="4069699at2759"/>
<dbReference type="GO" id="GO:0006099">
    <property type="term" value="P:tricarboxylic acid cycle"/>
    <property type="evidence" value="ECO:0007669"/>
    <property type="project" value="UniProtKB-KW"/>
</dbReference>
<protein>
    <recommendedName>
        <fullName evidence="3">malate dehydrogenase</fullName>
        <ecNumber evidence="3">1.1.1.37</ecNumber>
    </recommendedName>
</protein>
<evidence type="ECO:0000256" key="11">
    <source>
        <dbReference type="RuleBase" id="RU003369"/>
    </source>
</evidence>
<dbReference type="InterPro" id="IPR001236">
    <property type="entry name" value="Lactate/malate_DH_N"/>
</dbReference>
<comment type="catalytic activity">
    <reaction evidence="7">
        <text>(S)-malate + NAD(+) = oxaloacetate + NADH + H(+)</text>
        <dbReference type="Rhea" id="RHEA:21432"/>
        <dbReference type="ChEBI" id="CHEBI:15378"/>
        <dbReference type="ChEBI" id="CHEBI:15589"/>
        <dbReference type="ChEBI" id="CHEBI:16452"/>
        <dbReference type="ChEBI" id="CHEBI:57540"/>
        <dbReference type="ChEBI" id="CHEBI:57945"/>
        <dbReference type="EC" id="1.1.1.37"/>
    </reaction>
</comment>
<dbReference type="Gene3D" id="3.90.110.10">
    <property type="entry name" value="Lactate dehydrogenase/glycoside hydrolase, family 4, C-terminal"/>
    <property type="match status" value="1"/>
</dbReference>
<feature type="binding site" evidence="9">
    <location>
        <position position="108"/>
    </location>
    <ligand>
        <name>substrate</name>
    </ligand>
</feature>
<keyword evidence="6 10" id="KW-0520">NAD</keyword>
<feature type="binding site" evidence="10">
    <location>
        <begin position="146"/>
        <end position="148"/>
    </location>
    <ligand>
        <name>NAD(+)</name>
        <dbReference type="ChEBI" id="CHEBI:57540"/>
    </ligand>
</feature>
<feature type="binding site" evidence="9">
    <location>
        <position position="114"/>
    </location>
    <ligand>
        <name>substrate</name>
    </ligand>
</feature>
<keyword evidence="5 11" id="KW-0560">Oxidoreductase</keyword>
<dbReference type="KEGG" id="lth:KLTH0F18854g"/>
<feature type="binding site" evidence="10">
    <location>
        <position position="295"/>
    </location>
    <ligand>
        <name>NAD(+)</name>
        <dbReference type="ChEBI" id="CHEBI:57540"/>
    </ligand>
</feature>
<keyword evidence="4" id="KW-0816">Tricarboxylic acid cycle</keyword>
<feature type="binding site" evidence="10">
    <location>
        <begin position="17"/>
        <end position="23"/>
    </location>
    <ligand>
        <name>NAD(+)</name>
        <dbReference type="ChEBI" id="CHEBI:57540"/>
    </ligand>
</feature>
<dbReference type="PIRSF" id="PIRSF000102">
    <property type="entry name" value="Lac_mal_DH"/>
    <property type="match status" value="1"/>
</dbReference>
<evidence type="ECO:0000256" key="5">
    <source>
        <dbReference type="ARBA" id="ARBA00023002"/>
    </source>
</evidence>
<dbReference type="GO" id="GO:0030060">
    <property type="term" value="F:L-malate dehydrogenase (NAD+) activity"/>
    <property type="evidence" value="ECO:0007669"/>
    <property type="project" value="UniProtKB-EC"/>
</dbReference>
<dbReference type="InterPro" id="IPR022383">
    <property type="entry name" value="Lactate/malate_DH_C"/>
</dbReference>
<organism evidence="14 15">
    <name type="scientific">Lachancea thermotolerans (strain ATCC 56472 / CBS 6340 / NRRL Y-8284)</name>
    <name type="common">Yeast</name>
    <name type="synonym">Kluyveromyces thermotolerans</name>
    <dbReference type="NCBI Taxonomy" id="559295"/>
    <lineage>
        <taxon>Eukaryota</taxon>
        <taxon>Fungi</taxon>
        <taxon>Dikarya</taxon>
        <taxon>Ascomycota</taxon>
        <taxon>Saccharomycotina</taxon>
        <taxon>Saccharomycetes</taxon>
        <taxon>Saccharomycetales</taxon>
        <taxon>Saccharomycetaceae</taxon>
        <taxon>Lachancea</taxon>
    </lineage>
</organism>
<evidence type="ECO:0000256" key="8">
    <source>
        <dbReference type="PIRSR" id="PIRSR000102-1"/>
    </source>
</evidence>
<dbReference type="EMBL" id="CU928170">
    <property type="protein sequence ID" value="CAR24568.1"/>
    <property type="molecule type" value="Genomic_DNA"/>
</dbReference>
<proteinExistence type="inferred from homology"/>
<dbReference type="Gene3D" id="3.40.50.720">
    <property type="entry name" value="NAD(P)-binding Rossmann-like Domain"/>
    <property type="match status" value="1"/>
</dbReference>
<dbReference type="InterPro" id="IPR036291">
    <property type="entry name" value="NAD(P)-bd_dom_sf"/>
</dbReference>
<evidence type="ECO:0000313" key="15">
    <source>
        <dbReference type="Proteomes" id="UP000002036"/>
    </source>
</evidence>
<feature type="binding site" evidence="10">
    <location>
        <position position="121"/>
    </location>
    <ligand>
        <name>NAD(+)</name>
        <dbReference type="ChEBI" id="CHEBI:57540"/>
    </ligand>
</feature>
<reference evidence="14 15" key="1">
    <citation type="journal article" date="2009" name="Genome Res.">
        <title>Comparative genomics of protoploid Saccharomycetaceae.</title>
        <authorList>
            <consortium name="The Genolevures Consortium"/>
            <person name="Souciet J.-L."/>
            <person name="Dujon B."/>
            <person name="Gaillardin C."/>
            <person name="Johnston M."/>
            <person name="Baret P.V."/>
            <person name="Cliften P."/>
            <person name="Sherman D.J."/>
            <person name="Weissenbach J."/>
            <person name="Westhof E."/>
            <person name="Wincker P."/>
            <person name="Jubin C."/>
            <person name="Poulain J."/>
            <person name="Barbe V."/>
            <person name="Segurens B."/>
            <person name="Artiguenave F."/>
            <person name="Anthouard V."/>
            <person name="Vacherie B."/>
            <person name="Val M.-E."/>
            <person name="Fulton R.S."/>
            <person name="Minx P."/>
            <person name="Wilson R."/>
            <person name="Durrens P."/>
            <person name="Jean G."/>
            <person name="Marck C."/>
            <person name="Martin T."/>
            <person name="Nikolski M."/>
            <person name="Rolland T."/>
            <person name="Seret M.-L."/>
            <person name="Casaregola S."/>
            <person name="Despons L."/>
            <person name="Fairhead C."/>
            <person name="Fischer G."/>
            <person name="Lafontaine I."/>
            <person name="Leh V."/>
            <person name="Lemaire M."/>
            <person name="de Montigny J."/>
            <person name="Neuveglise C."/>
            <person name="Thierry A."/>
            <person name="Blanc-Lenfle I."/>
            <person name="Bleykasten C."/>
            <person name="Diffels J."/>
            <person name="Fritsch E."/>
            <person name="Frangeul L."/>
            <person name="Goeffon A."/>
            <person name="Jauniaux N."/>
            <person name="Kachouri-Lafond R."/>
            <person name="Payen C."/>
            <person name="Potier S."/>
            <person name="Pribylova L."/>
            <person name="Ozanne C."/>
            <person name="Richard G.-F."/>
            <person name="Sacerdot C."/>
            <person name="Straub M.-L."/>
            <person name="Talla E."/>
        </authorList>
    </citation>
    <scope>NUCLEOTIDE SEQUENCE [LARGE SCALE GENOMIC DNA]</scope>
    <source>
        <strain evidence="15">ATCC 56472 / CBS 6340 / NRRL Y-8284</strain>
    </source>
</reference>
<dbReference type="InParanoid" id="C5DJS9"/>
<feature type="binding site" evidence="10">
    <location>
        <position position="51"/>
    </location>
    <ligand>
        <name>NAD(+)</name>
        <dbReference type="ChEBI" id="CHEBI:57540"/>
    </ligand>
</feature>
<dbReference type="AlphaFoldDB" id="C5DJS9"/>
<evidence type="ECO:0000256" key="1">
    <source>
        <dbReference type="ARBA" id="ARBA00008824"/>
    </source>
</evidence>
<dbReference type="GO" id="GO:0005829">
    <property type="term" value="C:cytosol"/>
    <property type="evidence" value="ECO:0007669"/>
    <property type="project" value="TreeGrafter"/>
</dbReference>
<dbReference type="Pfam" id="PF00056">
    <property type="entry name" value="Ldh_1_N"/>
    <property type="match status" value="1"/>
</dbReference>
<feature type="binding site" evidence="9">
    <location>
        <position position="148"/>
    </location>
    <ligand>
        <name>substrate</name>
    </ligand>
</feature>
<evidence type="ECO:0000256" key="10">
    <source>
        <dbReference type="PIRSR" id="PIRSR000102-3"/>
    </source>
</evidence>
<dbReference type="GeneID" id="8293241"/>
<dbReference type="FunFam" id="3.40.50.720:FF:000268">
    <property type="entry name" value="Malate dehydrogenase"/>
    <property type="match status" value="1"/>
</dbReference>
<keyword evidence="15" id="KW-1185">Reference proteome</keyword>
<sequence length="395" mass="41166">MPHHTGAQPAVKVAVLGAGGGIGQTLSLLLKTGLAPASVAQQRRVHIALYDVNRDAVAGAATDLSHIDTPVSVSWHAPEPAGADALADPLQACLAGAQLVVIPAGVPRKPGMTRDDLFNINAQIVRTLAGGIARHCDLAHVFVLLISNPVNSLVPVLVETLTQHCGADAALAAQIPRRAFGLTQLDAVRASSFLHQALDCEPSETAVVPVVGGHSGNTILPLFSQARIEPARGSGAAAESRTSTKAGAKIGAKSGATAMPALDPDVRQRLVHRVQFGGDEVVRAKNGAGSATLSMAYAGAQVACKFAEMLLGARGEVRDTLYAKVDGHVPLDAITEHVGYFSVPLTVTAAQGAAHADTHVLEQMDAYEREQLWPACLAELRESVDRGLEWAHAHR</sequence>
<dbReference type="STRING" id="559295.C5DJS9"/>
<dbReference type="FunCoup" id="C5DJS9">
    <property type="interactions" value="236"/>
</dbReference>
<evidence type="ECO:0000313" key="14">
    <source>
        <dbReference type="EMBL" id="CAR24568.1"/>
    </source>
</evidence>
<evidence type="ECO:0000259" key="12">
    <source>
        <dbReference type="Pfam" id="PF00056"/>
    </source>
</evidence>
<dbReference type="PANTHER" id="PTHR11540:SF16">
    <property type="entry name" value="MALATE DEHYDROGENASE, MITOCHONDRIAL"/>
    <property type="match status" value="1"/>
</dbReference>
<feature type="domain" description="Lactate/malate dehydrogenase C-terminal" evidence="13">
    <location>
        <begin position="251"/>
        <end position="389"/>
    </location>
</feature>
<dbReference type="Proteomes" id="UP000002036">
    <property type="component" value="Chromosome F"/>
</dbReference>
<dbReference type="InterPro" id="IPR001557">
    <property type="entry name" value="L-lactate/malate_DH"/>
</dbReference>
<gene>
    <name evidence="14" type="ordered locus">KLTH0F18854g</name>
</gene>
<evidence type="ECO:0000256" key="4">
    <source>
        <dbReference type="ARBA" id="ARBA00022532"/>
    </source>
</evidence>
<dbReference type="SUPFAM" id="SSF51735">
    <property type="entry name" value="NAD(P)-binding Rossmann-fold domains"/>
    <property type="match status" value="1"/>
</dbReference>
<evidence type="ECO:0000256" key="7">
    <source>
        <dbReference type="ARBA" id="ARBA00048313"/>
    </source>
</evidence>
<dbReference type="OMA" id="SGETIMP"/>
<dbReference type="SUPFAM" id="SSF56327">
    <property type="entry name" value="LDH C-terminal domain-like"/>
    <property type="match status" value="1"/>
</dbReference>
<accession>C5DJS9</accession>
<dbReference type="Pfam" id="PF02866">
    <property type="entry name" value="Ldh_1_C"/>
    <property type="match status" value="2"/>
</dbReference>
<feature type="binding site" evidence="9">
    <location>
        <position position="189"/>
    </location>
    <ligand>
        <name>substrate</name>
    </ligand>
</feature>
<dbReference type="EC" id="1.1.1.37" evidence="3"/>
<name>C5DJS9_LACTC</name>
<dbReference type="RefSeq" id="XP_002555005.1">
    <property type="nucleotide sequence ID" value="XM_002554959.1"/>
</dbReference>
<feature type="domain" description="Lactate/malate dehydrogenase C-terminal" evidence="13">
    <location>
        <begin position="183"/>
        <end position="230"/>
    </location>
</feature>
<comment type="similarity">
    <text evidence="1">Belongs to the LDH/MDH superfamily. MDH type 1 family.</text>
</comment>
<dbReference type="InterPro" id="IPR015955">
    <property type="entry name" value="Lactate_DH/Glyco_Ohase_4_C"/>
</dbReference>
<comment type="subunit">
    <text evidence="2">Homodimer.</text>
</comment>
<dbReference type="PANTHER" id="PTHR11540">
    <property type="entry name" value="MALATE AND LACTATE DEHYDROGENASE"/>
    <property type="match status" value="1"/>
</dbReference>
<feature type="active site" description="Proton acceptor" evidence="8">
    <location>
        <position position="214"/>
    </location>
</feature>
<evidence type="ECO:0000256" key="6">
    <source>
        <dbReference type="ARBA" id="ARBA00023027"/>
    </source>
</evidence>
<dbReference type="eggNOG" id="KOG1494">
    <property type="taxonomic scope" value="Eukaryota"/>
</dbReference>
<feature type="domain" description="Lactate/malate dehydrogenase N-terminal" evidence="12">
    <location>
        <begin position="11"/>
        <end position="164"/>
    </location>
</feature>
<dbReference type="GO" id="GO:0019752">
    <property type="term" value="P:carboxylic acid metabolic process"/>
    <property type="evidence" value="ECO:0007669"/>
    <property type="project" value="InterPro"/>
</dbReference>
<evidence type="ECO:0000259" key="13">
    <source>
        <dbReference type="Pfam" id="PF02866"/>
    </source>
</evidence>
<dbReference type="HOGENOM" id="CLU_047181_1_0_1"/>
<evidence type="ECO:0000256" key="9">
    <source>
        <dbReference type="PIRSR" id="PIRSR000102-2"/>
    </source>
</evidence>